<dbReference type="AlphaFoldDB" id="A0A3S3RUR6"/>
<sequence length="343" mass="37011">MNLLKYISIGIVLIGAVTGCGKNTVKTLMVPAQVDPNGRGKGMSAVILPFADYSNGDNIASAFRRNILITESLTDNLTSNGFRLTVQEDVFQYLLDQEIISITPYDDPGSASIANELQDPDWSGVMKGKLQGYMQHLNIGSSTARPNGPGTHGLTSQEVVKIGRQFGTDYIIRGRILEFRTRQEHTWAPWKRGLLPFAIGSTSRMAFGFADSAKYDNWDNLLAGGTWGTIVGASANNPWDPDSSTGFLGISGGAGANTIAWAAAGAALGDMATHGGRVDQAVVQMRIWVQSAYDASVVWTNRVDVKVSPESVLADNQYDTLFEHAIRKATTALMNNFVLYGLP</sequence>
<comment type="caution">
    <text evidence="1">The sequence shown here is derived from an EMBL/GenBank/DDBJ whole genome shotgun (WGS) entry which is preliminary data.</text>
</comment>
<dbReference type="EMBL" id="MTKP01000139">
    <property type="protein sequence ID" value="RWX48527.1"/>
    <property type="molecule type" value="Genomic_DNA"/>
</dbReference>
<organism evidence="1 2">
    <name type="scientific">Candidatus Electrothrix communis</name>
    <dbReference type="NCBI Taxonomy" id="1859133"/>
    <lineage>
        <taxon>Bacteria</taxon>
        <taxon>Pseudomonadati</taxon>
        <taxon>Thermodesulfobacteriota</taxon>
        <taxon>Desulfobulbia</taxon>
        <taxon>Desulfobulbales</taxon>
        <taxon>Desulfobulbaceae</taxon>
        <taxon>Candidatus Electrothrix</taxon>
    </lineage>
</organism>
<evidence type="ECO:0000313" key="1">
    <source>
        <dbReference type="EMBL" id="RWX48527.1"/>
    </source>
</evidence>
<keyword evidence="2" id="KW-1185">Reference proteome</keyword>
<proteinExistence type="predicted"/>
<dbReference type="PROSITE" id="PS51257">
    <property type="entry name" value="PROKAR_LIPOPROTEIN"/>
    <property type="match status" value="1"/>
</dbReference>
<dbReference type="Proteomes" id="UP000288086">
    <property type="component" value="Unassembled WGS sequence"/>
</dbReference>
<name>A0A3S3RUR6_9BACT</name>
<reference evidence="1 2" key="1">
    <citation type="submission" date="2017-01" db="EMBL/GenBank/DDBJ databases">
        <title>The cable genome- insights into the physiology and evolution of filamentous bacteria capable of sulfide oxidation via long distance electron transfer.</title>
        <authorList>
            <person name="Schreiber L."/>
            <person name="Bjerg J.T."/>
            <person name="Boggild A."/>
            <person name="Van De Vossenberg J."/>
            <person name="Meysman F."/>
            <person name="Nielsen L.P."/>
            <person name="Schramm A."/>
            <person name="Kjeldsen K.U."/>
        </authorList>
    </citation>
    <scope>NUCLEOTIDE SEQUENCE [LARGE SCALE GENOMIC DNA]</scope>
    <source>
        <strain evidence="1">A1</strain>
    </source>
</reference>
<evidence type="ECO:0000313" key="2">
    <source>
        <dbReference type="Proteomes" id="UP000288086"/>
    </source>
</evidence>
<accession>A0A3S3RUR6</accession>
<protein>
    <submittedName>
        <fullName evidence="1">Uncharacterized protein</fullName>
    </submittedName>
</protein>
<gene>
    <name evidence="1" type="ORF">VT98_11392</name>
</gene>